<keyword evidence="11" id="KW-0675">Receptor</keyword>
<evidence type="ECO:0000256" key="5">
    <source>
        <dbReference type="ARBA" id="ARBA00022729"/>
    </source>
</evidence>
<dbReference type="PANTHER" id="PTHR30069">
    <property type="entry name" value="TONB-DEPENDENT OUTER MEMBRANE RECEPTOR"/>
    <property type="match status" value="1"/>
</dbReference>
<dbReference type="STRING" id="28128.HMPREF3226_01350"/>
<protein>
    <submittedName>
        <fullName evidence="11">TonB-dependent receptor plug domain protein</fullName>
    </submittedName>
</protein>
<dbReference type="InterPro" id="IPR008969">
    <property type="entry name" value="CarboxyPept-like_regulatory"/>
</dbReference>
<sequence length="993" mass="110076">MEKRLTMFLACLFLSLGMAMAQTQISGTVVSSEDGLPIIGASVMVDGTKNGTATDMDGKFTLSAPAGSKITVSYIGMKPKTLNASAHMKIVLDPDHTTIEEVVVTGYGSAKKLGSVVGAVATVSNEKLQKSVTPNFTDALSGQVSGLSVLSATGEPSASATIRLRGVNSINSSNTPLFILDGAPISSSMFNTLNPSDIANITVLKDASSTAIYGSRAANGVIVITSRRGKYDEKANLTLRAQYGISSPIADKIEMMNSQQYVEFRDKIGQPVSDEIKNLVNKYGFNTNWRDQIFNNSAPTYTLDATMTGGGKTFSYYLSFNHHSQDGIVAQSGMRRESLRANIDARLNDWFKVGFQSNFGINHWESNAEAGAKDIYGTNPMVFSRQAFPFDVPNYYHFDAEGNLVWDGPADVLKYGDNWTPDFVNRYRSTKRMRVTANFNIYEQLTPIKGLTLRAQQALDAYDYTLSNQWQPYDAFTTPMGSPVDKQEGSSQESFSRYYSFTLSHTAEYKHNFGLHGLTVLLGEETILSKSKGFGVFTKGQTDPRQLRLTDATSVKPSNLKDSRAEEVFNSLFGTLDYNYAEKYYLNFSYRADGSSRFAPDTRWGNFYSLGAMWNAKKESFLNKVSWLDALELRISYGTTGNASGAGSYDYFGLLGTGALYNGKSSLGISTPSNYALTWEKVAELNGGFSARVFNRLSLGFDVYHKKTSDMLMSIPYSYTTAFGDGPGNIGSMKNTGFDFDFALDLMKTKDILWTLKANVNYNKNEITELFAGRDSYVINGTGVKLQVGKPYGEFFYVRNAGVDPADGHPMWLDANGNLTKEFNEVEDAVFTGKQRYAPWSGGFGTSFQYKNLSISADFAWQADKYMINNDNFFIKNVRFANRWNQSTDMLNVWTKPGQITDIPATGYGSEFDTRLLENASFLRLKNLTIQYVLPQKWINGTRILKSAKIFGIARNLFTITQFSGYDPEPDINLVRFNYPNTRQFVLGVEATF</sequence>
<feature type="signal peptide" evidence="9">
    <location>
        <begin position="1"/>
        <end position="21"/>
    </location>
</feature>
<dbReference type="Gene3D" id="2.60.40.1120">
    <property type="entry name" value="Carboxypeptidase-like, regulatory domain"/>
    <property type="match status" value="1"/>
</dbReference>
<dbReference type="NCBIfam" id="TIGR04057">
    <property type="entry name" value="SusC_RagA_signa"/>
    <property type="match status" value="1"/>
</dbReference>
<keyword evidence="4 8" id="KW-0812">Transmembrane</keyword>
<evidence type="ECO:0000256" key="8">
    <source>
        <dbReference type="PROSITE-ProRule" id="PRU01360"/>
    </source>
</evidence>
<evidence type="ECO:0000256" key="9">
    <source>
        <dbReference type="SAM" id="SignalP"/>
    </source>
</evidence>
<keyword evidence="3 8" id="KW-1134">Transmembrane beta strand</keyword>
<dbReference type="AlphaFoldDB" id="A0A133Q9I3"/>
<dbReference type="NCBIfam" id="TIGR04056">
    <property type="entry name" value="OMP_RagA_SusC"/>
    <property type="match status" value="1"/>
</dbReference>
<dbReference type="eggNOG" id="COG1629">
    <property type="taxonomic scope" value="Bacteria"/>
</dbReference>
<dbReference type="PANTHER" id="PTHR30069:SF29">
    <property type="entry name" value="HEMOGLOBIN AND HEMOGLOBIN-HAPTOGLOBIN-BINDING PROTEIN 1-RELATED"/>
    <property type="match status" value="1"/>
</dbReference>
<evidence type="ECO:0000256" key="4">
    <source>
        <dbReference type="ARBA" id="ARBA00022692"/>
    </source>
</evidence>
<dbReference type="SUPFAM" id="SSF56935">
    <property type="entry name" value="Porins"/>
    <property type="match status" value="1"/>
</dbReference>
<dbReference type="SUPFAM" id="SSF49464">
    <property type="entry name" value="Carboxypeptidase regulatory domain-like"/>
    <property type="match status" value="1"/>
</dbReference>
<feature type="chain" id="PRO_5007458655" evidence="9">
    <location>
        <begin position="22"/>
        <end position="993"/>
    </location>
</feature>
<dbReference type="InterPro" id="IPR039426">
    <property type="entry name" value="TonB-dep_rcpt-like"/>
</dbReference>
<reference evidence="12" key="1">
    <citation type="submission" date="2016-01" db="EMBL/GenBank/DDBJ databases">
        <authorList>
            <person name="Mitreva M."/>
            <person name="Pepin K.H."/>
            <person name="Mihindukulasuriya K.A."/>
            <person name="Fulton R."/>
            <person name="Fronick C."/>
            <person name="O'Laughlin M."/>
            <person name="Miner T."/>
            <person name="Herter B."/>
            <person name="Rosa B.A."/>
            <person name="Cordes M."/>
            <person name="Tomlinson C."/>
            <person name="Wollam A."/>
            <person name="Palsikar V.B."/>
            <person name="Mardis E.R."/>
            <person name="Wilson R.K."/>
        </authorList>
    </citation>
    <scope>NUCLEOTIDE SEQUENCE [LARGE SCALE GENOMIC DNA]</scope>
    <source>
        <strain evidence="12">MJR7716</strain>
    </source>
</reference>
<dbReference type="InterPro" id="IPR023997">
    <property type="entry name" value="TonB-dep_OMP_SusC/RagA_CS"/>
</dbReference>
<evidence type="ECO:0000256" key="2">
    <source>
        <dbReference type="ARBA" id="ARBA00022448"/>
    </source>
</evidence>
<keyword evidence="2 8" id="KW-0813">Transport</keyword>
<comment type="subcellular location">
    <subcellularLocation>
        <location evidence="1 8">Cell outer membrane</location>
        <topology evidence="1 8">Multi-pass membrane protein</topology>
    </subcellularLocation>
</comment>
<evidence type="ECO:0000256" key="3">
    <source>
        <dbReference type="ARBA" id="ARBA00022452"/>
    </source>
</evidence>
<dbReference type="RefSeq" id="WP_060940666.1">
    <property type="nucleotide sequence ID" value="NZ_CAMXYN010000002.1"/>
</dbReference>
<dbReference type="InterPro" id="IPR023996">
    <property type="entry name" value="TonB-dep_OMP_SusC/RagA"/>
</dbReference>
<evidence type="ECO:0000313" key="11">
    <source>
        <dbReference type="EMBL" id="KXA39514.1"/>
    </source>
</evidence>
<evidence type="ECO:0000256" key="7">
    <source>
        <dbReference type="ARBA" id="ARBA00023237"/>
    </source>
</evidence>
<dbReference type="OrthoDB" id="9768177at2"/>
<name>A0A133Q9I3_9BACT</name>
<dbReference type="Pfam" id="PF07715">
    <property type="entry name" value="Plug"/>
    <property type="match status" value="1"/>
</dbReference>
<evidence type="ECO:0000259" key="10">
    <source>
        <dbReference type="Pfam" id="PF07715"/>
    </source>
</evidence>
<organism evidence="11 12">
    <name type="scientific">Prevotella corporis</name>
    <dbReference type="NCBI Taxonomy" id="28128"/>
    <lineage>
        <taxon>Bacteria</taxon>
        <taxon>Pseudomonadati</taxon>
        <taxon>Bacteroidota</taxon>
        <taxon>Bacteroidia</taxon>
        <taxon>Bacteroidales</taxon>
        <taxon>Prevotellaceae</taxon>
        <taxon>Prevotella</taxon>
    </lineage>
</organism>
<accession>A0A133Q9I3</accession>
<dbReference type="InterPro" id="IPR012910">
    <property type="entry name" value="Plug_dom"/>
</dbReference>
<dbReference type="Gene3D" id="2.170.130.10">
    <property type="entry name" value="TonB-dependent receptor, plug domain"/>
    <property type="match status" value="1"/>
</dbReference>
<dbReference type="Proteomes" id="UP000070533">
    <property type="component" value="Unassembled WGS sequence"/>
</dbReference>
<evidence type="ECO:0000313" key="12">
    <source>
        <dbReference type="Proteomes" id="UP000070533"/>
    </source>
</evidence>
<dbReference type="Pfam" id="PF13715">
    <property type="entry name" value="CarbopepD_reg_2"/>
    <property type="match status" value="1"/>
</dbReference>
<dbReference type="GO" id="GO:0009279">
    <property type="term" value="C:cell outer membrane"/>
    <property type="evidence" value="ECO:0007669"/>
    <property type="project" value="UniProtKB-SubCell"/>
</dbReference>
<evidence type="ECO:0000256" key="6">
    <source>
        <dbReference type="ARBA" id="ARBA00023136"/>
    </source>
</evidence>
<comment type="similarity">
    <text evidence="8">Belongs to the TonB-dependent receptor family.</text>
</comment>
<dbReference type="Gene3D" id="2.40.170.20">
    <property type="entry name" value="TonB-dependent receptor, beta-barrel domain"/>
    <property type="match status" value="1"/>
</dbReference>
<dbReference type="InterPro" id="IPR037066">
    <property type="entry name" value="Plug_dom_sf"/>
</dbReference>
<keyword evidence="7 8" id="KW-0998">Cell outer membrane</keyword>
<proteinExistence type="inferred from homology"/>
<feature type="domain" description="TonB-dependent receptor plug" evidence="10">
    <location>
        <begin position="115"/>
        <end position="221"/>
    </location>
</feature>
<dbReference type="GO" id="GO:0015344">
    <property type="term" value="F:siderophore uptake transmembrane transporter activity"/>
    <property type="evidence" value="ECO:0007669"/>
    <property type="project" value="TreeGrafter"/>
</dbReference>
<keyword evidence="12" id="KW-1185">Reference proteome</keyword>
<evidence type="ECO:0000256" key="1">
    <source>
        <dbReference type="ARBA" id="ARBA00004571"/>
    </source>
</evidence>
<keyword evidence="6 8" id="KW-0472">Membrane</keyword>
<dbReference type="InterPro" id="IPR036942">
    <property type="entry name" value="Beta-barrel_TonB_sf"/>
</dbReference>
<keyword evidence="5 9" id="KW-0732">Signal</keyword>
<dbReference type="GO" id="GO:0044718">
    <property type="term" value="P:siderophore transmembrane transport"/>
    <property type="evidence" value="ECO:0007669"/>
    <property type="project" value="TreeGrafter"/>
</dbReference>
<dbReference type="EMBL" id="LRQG01000092">
    <property type="protein sequence ID" value="KXA39514.1"/>
    <property type="molecule type" value="Genomic_DNA"/>
</dbReference>
<comment type="caution">
    <text evidence="11">The sequence shown here is derived from an EMBL/GenBank/DDBJ whole genome shotgun (WGS) entry which is preliminary data.</text>
</comment>
<dbReference type="PROSITE" id="PS52016">
    <property type="entry name" value="TONB_DEPENDENT_REC_3"/>
    <property type="match status" value="1"/>
</dbReference>
<dbReference type="PATRIC" id="fig|28128.5.peg.1373"/>
<gene>
    <name evidence="11" type="ORF">HMPREF3226_01350</name>
</gene>